<evidence type="ECO:0000259" key="7">
    <source>
        <dbReference type="Pfam" id="PF02771"/>
    </source>
</evidence>
<dbReference type="Gene3D" id="1.10.540.10">
    <property type="entry name" value="Acyl-CoA dehydrogenase/oxidase, N-terminal domain"/>
    <property type="match status" value="1"/>
</dbReference>
<evidence type="ECO:0000256" key="3">
    <source>
        <dbReference type="ARBA" id="ARBA00022630"/>
    </source>
</evidence>
<dbReference type="GO" id="GO:0005737">
    <property type="term" value="C:cytoplasm"/>
    <property type="evidence" value="ECO:0007669"/>
    <property type="project" value="TreeGrafter"/>
</dbReference>
<evidence type="ECO:0000259" key="6">
    <source>
        <dbReference type="Pfam" id="PF00441"/>
    </source>
</evidence>
<keyword evidence="3" id="KW-0285">Flavoprotein</keyword>
<dbReference type="InterPro" id="IPR009100">
    <property type="entry name" value="AcylCoA_DH/oxidase_NM_dom_sf"/>
</dbReference>
<keyword evidence="4" id="KW-0274">FAD</keyword>
<dbReference type="InterPro" id="IPR009075">
    <property type="entry name" value="AcylCo_DH/oxidase_C"/>
</dbReference>
<dbReference type="SUPFAM" id="SSF56645">
    <property type="entry name" value="Acyl-CoA dehydrogenase NM domain-like"/>
    <property type="match status" value="1"/>
</dbReference>
<feature type="domain" description="Acyl-CoA dehydrogenase/oxidase N-terminal" evidence="7">
    <location>
        <begin position="33"/>
        <end position="80"/>
    </location>
</feature>
<dbReference type="Gene3D" id="1.20.140.10">
    <property type="entry name" value="Butyryl-CoA Dehydrogenase, subunit A, domain 3"/>
    <property type="match status" value="1"/>
</dbReference>
<comment type="cofactor">
    <cofactor evidence="1">
        <name>FAD</name>
        <dbReference type="ChEBI" id="CHEBI:57692"/>
    </cofactor>
</comment>
<dbReference type="AlphaFoldDB" id="A0AAD4CQK0"/>
<comment type="similarity">
    <text evidence="2">Belongs to the acyl-CoA dehydrogenase family.</text>
</comment>
<evidence type="ECO:0000256" key="1">
    <source>
        <dbReference type="ARBA" id="ARBA00001974"/>
    </source>
</evidence>
<reference evidence="8" key="1">
    <citation type="journal article" date="2019" name="Beilstein J. Org. Chem.">
        <title>Nanangenines: drimane sesquiterpenoids as the dominant metabolite cohort of a novel Australian fungus, Aspergillus nanangensis.</title>
        <authorList>
            <person name="Lacey H.J."/>
            <person name="Gilchrist C.L.M."/>
            <person name="Crombie A."/>
            <person name="Kalaitzis J.A."/>
            <person name="Vuong D."/>
            <person name="Rutledge P.J."/>
            <person name="Turner P."/>
            <person name="Pitt J.I."/>
            <person name="Lacey E."/>
            <person name="Chooi Y.H."/>
            <person name="Piggott A.M."/>
        </authorList>
    </citation>
    <scope>NUCLEOTIDE SEQUENCE</scope>
    <source>
        <strain evidence="8">MST-FP2251</strain>
    </source>
</reference>
<dbReference type="InterPro" id="IPR006089">
    <property type="entry name" value="Acyl-CoA_DH_CS"/>
</dbReference>
<evidence type="ECO:0000256" key="4">
    <source>
        <dbReference type="ARBA" id="ARBA00022827"/>
    </source>
</evidence>
<reference evidence="8" key="2">
    <citation type="submission" date="2020-02" db="EMBL/GenBank/DDBJ databases">
        <authorList>
            <person name="Gilchrist C.L.M."/>
            <person name="Chooi Y.-H."/>
        </authorList>
    </citation>
    <scope>NUCLEOTIDE SEQUENCE</scope>
    <source>
        <strain evidence="8">MST-FP2251</strain>
    </source>
</reference>
<dbReference type="SUPFAM" id="SSF47203">
    <property type="entry name" value="Acyl-CoA dehydrogenase C-terminal domain-like"/>
    <property type="match status" value="1"/>
</dbReference>
<dbReference type="Proteomes" id="UP001194746">
    <property type="component" value="Unassembled WGS sequence"/>
</dbReference>
<evidence type="ECO:0000256" key="2">
    <source>
        <dbReference type="ARBA" id="ARBA00009347"/>
    </source>
</evidence>
<dbReference type="Pfam" id="PF00441">
    <property type="entry name" value="Acyl-CoA_dh_1"/>
    <property type="match status" value="1"/>
</dbReference>
<feature type="domain" description="Acyl-CoA dehydrogenase/oxidase C-terminal" evidence="6">
    <location>
        <begin position="294"/>
        <end position="450"/>
    </location>
</feature>
<keyword evidence="5" id="KW-0560">Oxidoreductase</keyword>
<dbReference type="PANTHER" id="PTHR48083:SF28">
    <property type="entry name" value="ACYL-COA DEHYDROGENASE FAMILY PROTEIN (AFU_ORTHOLOGUE AFUA_6G10880)-RELATED"/>
    <property type="match status" value="1"/>
</dbReference>
<dbReference type="InterPro" id="IPR037069">
    <property type="entry name" value="AcylCoA_DH/ox_N_sf"/>
</dbReference>
<dbReference type="GO" id="GO:0003995">
    <property type="term" value="F:acyl-CoA dehydrogenase activity"/>
    <property type="evidence" value="ECO:0007669"/>
    <property type="project" value="InterPro"/>
</dbReference>
<evidence type="ECO:0000256" key="5">
    <source>
        <dbReference type="ARBA" id="ARBA00023002"/>
    </source>
</evidence>
<dbReference type="Gene3D" id="2.40.110.10">
    <property type="entry name" value="Butyryl-CoA Dehydrogenase, subunit A, domain 2"/>
    <property type="match status" value="2"/>
</dbReference>
<comment type="caution">
    <text evidence="8">The sequence shown here is derived from an EMBL/GenBank/DDBJ whole genome shotgun (WGS) entry which is preliminary data.</text>
</comment>
<sequence length="467" mass="51151">MAATTVGIKDRGSQIPYAEPPWLSDLPSPYIRDSHRRLQRAMREWVDKNLIPNASDWERCGRFSPDLYQACAEAGILMPMAAGKTIPHEWRSFYPIIGGIEASEWDGFHDFIIHDEMMRVGGIGIPNGLIGGLTLCLPALKKHGKGPAIERIIDEALSGQSQFSLAVTEPEAGSDVQGVTTTAILGADGTTYTVNGQKKVPFSDDPRLYLMASPTVGYSEANKALQWITGGMYAKYFLTLTRTVDQGFTLLVIPKDSTVTVRPMEMCGSACAGTAFVEFDDTVVPVTNRIGEHGGGLACVMSNFNHERLFISFQAMRCARMCLEDALSHAITRETFGQELVSHAVVRHKLAHMAREVEALHSWIETLIYQLGNLDERESTAKLAGQMAQLKAHSGIVLERVVSQGIQLMGGLGLTRGGRGERLERIWRDVKAITIPGGSEDILLDLSIRRAVRGLTGASEPRKNAKM</sequence>
<dbReference type="GO" id="GO:0033539">
    <property type="term" value="P:fatty acid beta-oxidation using acyl-CoA dehydrogenase"/>
    <property type="evidence" value="ECO:0007669"/>
    <property type="project" value="TreeGrafter"/>
</dbReference>
<dbReference type="InterPro" id="IPR013786">
    <property type="entry name" value="AcylCoA_DH/ox_N"/>
</dbReference>
<proteinExistence type="inferred from homology"/>
<dbReference type="PANTHER" id="PTHR48083">
    <property type="entry name" value="MEDIUM-CHAIN SPECIFIC ACYL-COA DEHYDROGENASE, MITOCHONDRIAL-RELATED"/>
    <property type="match status" value="1"/>
</dbReference>
<dbReference type="InterPro" id="IPR050741">
    <property type="entry name" value="Acyl-CoA_dehydrogenase"/>
</dbReference>
<protein>
    <submittedName>
        <fullName evidence="8">Isobutyryl-CoA dehydrogenase, mitochondrial</fullName>
    </submittedName>
</protein>
<dbReference type="InterPro" id="IPR036250">
    <property type="entry name" value="AcylCo_DH-like_C"/>
</dbReference>
<evidence type="ECO:0000313" key="9">
    <source>
        <dbReference type="Proteomes" id="UP001194746"/>
    </source>
</evidence>
<dbReference type="EMBL" id="VCAU01000025">
    <property type="protein sequence ID" value="KAF9890588.1"/>
    <property type="molecule type" value="Genomic_DNA"/>
</dbReference>
<evidence type="ECO:0000313" key="8">
    <source>
        <dbReference type="EMBL" id="KAF9890588.1"/>
    </source>
</evidence>
<gene>
    <name evidence="8" type="primary">ACAD8</name>
    <name evidence="8" type="ORF">FE257_005719</name>
</gene>
<organism evidence="8 9">
    <name type="scientific">Aspergillus nanangensis</name>
    <dbReference type="NCBI Taxonomy" id="2582783"/>
    <lineage>
        <taxon>Eukaryota</taxon>
        <taxon>Fungi</taxon>
        <taxon>Dikarya</taxon>
        <taxon>Ascomycota</taxon>
        <taxon>Pezizomycotina</taxon>
        <taxon>Eurotiomycetes</taxon>
        <taxon>Eurotiomycetidae</taxon>
        <taxon>Eurotiales</taxon>
        <taxon>Aspergillaceae</taxon>
        <taxon>Aspergillus</taxon>
        <taxon>Aspergillus subgen. Circumdati</taxon>
    </lineage>
</organism>
<dbReference type="Pfam" id="PF02771">
    <property type="entry name" value="Acyl-CoA_dh_N"/>
    <property type="match status" value="1"/>
</dbReference>
<dbReference type="GO" id="GO:0050660">
    <property type="term" value="F:flavin adenine dinucleotide binding"/>
    <property type="evidence" value="ECO:0007669"/>
    <property type="project" value="InterPro"/>
</dbReference>
<name>A0AAD4CQK0_ASPNN</name>
<accession>A0AAD4CQK0</accession>
<dbReference type="InterPro" id="IPR046373">
    <property type="entry name" value="Acyl-CoA_Oxase/DH_mid-dom_sf"/>
</dbReference>
<keyword evidence="9" id="KW-1185">Reference proteome</keyword>
<dbReference type="PROSITE" id="PS00072">
    <property type="entry name" value="ACYL_COA_DH_1"/>
    <property type="match status" value="1"/>
</dbReference>